<evidence type="ECO:0000259" key="6">
    <source>
        <dbReference type="Pfam" id="PF00933"/>
    </source>
</evidence>
<reference evidence="7 9" key="2">
    <citation type="submission" date="2016-02" db="EMBL/GenBank/DDBJ databases">
        <title>Complete Genome Sequence of Propionibacterium acidipropionici ATCC 55737.</title>
        <authorList>
            <person name="Luna Flores C.H."/>
            <person name="Nielsen L.K."/>
            <person name="Marcellin E."/>
        </authorList>
    </citation>
    <scope>NUCLEOTIDE SEQUENCE [LARGE SCALE GENOMIC DNA]</scope>
    <source>
        <strain evidence="7 9">ATCC 55737</strain>
    </source>
</reference>
<dbReference type="RefSeq" id="WP_062820548.1">
    <property type="nucleotide sequence ID" value="NZ_CP014352.1"/>
</dbReference>
<name>A0AAC8YHP7_9ACTN</name>
<evidence type="ECO:0000256" key="5">
    <source>
        <dbReference type="ARBA" id="ARBA00023295"/>
    </source>
</evidence>
<dbReference type="InterPro" id="IPR036962">
    <property type="entry name" value="Glyco_hydro_3_N_sf"/>
</dbReference>
<organism evidence="7 9">
    <name type="scientific">Acidipropionibacterium acidipropionici</name>
    <dbReference type="NCBI Taxonomy" id="1748"/>
    <lineage>
        <taxon>Bacteria</taxon>
        <taxon>Bacillati</taxon>
        <taxon>Actinomycetota</taxon>
        <taxon>Actinomycetes</taxon>
        <taxon>Propionibacteriales</taxon>
        <taxon>Propionibacteriaceae</taxon>
        <taxon>Acidipropionibacterium</taxon>
    </lineage>
</organism>
<accession>A0AAC8YHP7</accession>
<dbReference type="Proteomes" id="UP000178666">
    <property type="component" value="Chromosome"/>
</dbReference>
<gene>
    <name evidence="8" type="ORF">A8L58_01540</name>
    <name evidence="7" type="ORF">AXH35_16605</name>
</gene>
<dbReference type="Gene3D" id="3.40.50.1700">
    <property type="entry name" value="Glycoside hydrolase family 3 C-terminal domain"/>
    <property type="match status" value="1"/>
</dbReference>
<dbReference type="EMBL" id="CP015970">
    <property type="protein sequence ID" value="AOZ45612.1"/>
    <property type="molecule type" value="Genomic_DNA"/>
</dbReference>
<dbReference type="InterPro" id="IPR001764">
    <property type="entry name" value="Glyco_hydro_3_N"/>
</dbReference>
<evidence type="ECO:0000256" key="1">
    <source>
        <dbReference type="ARBA" id="ARBA00001231"/>
    </source>
</evidence>
<dbReference type="SUPFAM" id="SSF52279">
    <property type="entry name" value="Beta-D-glucan exohydrolase, C-terminal domain"/>
    <property type="match status" value="1"/>
</dbReference>
<evidence type="ECO:0000313" key="9">
    <source>
        <dbReference type="Proteomes" id="UP000075221"/>
    </source>
</evidence>
<dbReference type="GO" id="GO:0005975">
    <property type="term" value="P:carbohydrate metabolic process"/>
    <property type="evidence" value="ECO:0007669"/>
    <property type="project" value="InterPro"/>
</dbReference>
<dbReference type="EC" id="3.2.1.52" evidence="3"/>
<evidence type="ECO:0000256" key="3">
    <source>
        <dbReference type="ARBA" id="ARBA00012663"/>
    </source>
</evidence>
<dbReference type="PANTHER" id="PTHR30480:SF13">
    <property type="entry name" value="BETA-HEXOSAMINIDASE"/>
    <property type="match status" value="1"/>
</dbReference>
<comment type="similarity">
    <text evidence="2">Belongs to the glycosyl hydrolase 3 family.</text>
</comment>
<dbReference type="Gene3D" id="3.20.20.300">
    <property type="entry name" value="Glycoside hydrolase, family 3, N-terminal domain"/>
    <property type="match status" value="1"/>
</dbReference>
<comment type="catalytic activity">
    <reaction evidence="1">
        <text>Hydrolysis of terminal non-reducing N-acetyl-D-hexosamine residues in N-acetyl-beta-D-hexosaminides.</text>
        <dbReference type="EC" id="3.2.1.52"/>
    </reaction>
</comment>
<keyword evidence="10" id="KW-1185">Reference proteome</keyword>
<dbReference type="SUPFAM" id="SSF51445">
    <property type="entry name" value="(Trans)glycosidases"/>
    <property type="match status" value="1"/>
</dbReference>
<dbReference type="EMBL" id="CP014352">
    <property type="protein sequence ID" value="AMS06828.1"/>
    <property type="molecule type" value="Genomic_DNA"/>
</dbReference>
<sequence>MSASTASDETATPEEMLGRMSLAEKVGQVMMCEVYGTDPDRAHEGNRRRFEVDTAAEAVRLLHLGSAIYFRWTDSFADGPQALAGLSARLQEIARRDCGTGMLIATDQEQGPSSRFGPPATQFPGAMALGAVGSTGLARGAAAATGEELAAVGINVDFAPDADVNINPGNPVIGVRSFGSDPGQVARMVATQVAGYQEDAGISACAKHFPGHGDTSTDSHTGLPVIGHSRRRWEQVDAPPFLAAIEAGVDLVMTAHIRFPGLEPDGHPATLSRRVLTDLLRTELGFDGVIITDSLKMSGVRQDHDDAEVAVRALEAGADMILMPPDPVAARDAVVAAVTGGRLAPEVLDAKVLRVLRLKARRGLLGGPSSPARPDLSVVGSAAHRALADEITGAAVTLLREGAAPLPVRPAGRRVLVCGWGEAENADLVDLLADRLRGLGAVATGAQSGQEPSAGMRESLAAAASDQDLVVCLTHDVTASSAQADLVGRLAASGTPTVVVSVGVPYDVAHLPATVTQFAAYSSAAPVAGAIARLLTGDLRASGVMPVGIR</sequence>
<evidence type="ECO:0000313" key="7">
    <source>
        <dbReference type="EMBL" id="AMS06828.1"/>
    </source>
</evidence>
<dbReference type="GO" id="GO:0009254">
    <property type="term" value="P:peptidoglycan turnover"/>
    <property type="evidence" value="ECO:0007669"/>
    <property type="project" value="TreeGrafter"/>
</dbReference>
<dbReference type="InterPro" id="IPR017853">
    <property type="entry name" value="GH"/>
</dbReference>
<dbReference type="PANTHER" id="PTHR30480">
    <property type="entry name" value="BETA-HEXOSAMINIDASE-RELATED"/>
    <property type="match status" value="1"/>
</dbReference>
<dbReference type="InterPro" id="IPR050226">
    <property type="entry name" value="NagZ_Beta-hexosaminidase"/>
</dbReference>
<keyword evidence="5" id="KW-0326">Glycosidase</keyword>
<dbReference type="InterPro" id="IPR036881">
    <property type="entry name" value="Glyco_hydro_3_C_sf"/>
</dbReference>
<dbReference type="AlphaFoldDB" id="A0AAC8YHP7"/>
<evidence type="ECO:0000256" key="4">
    <source>
        <dbReference type="ARBA" id="ARBA00022801"/>
    </source>
</evidence>
<dbReference type="Pfam" id="PF00933">
    <property type="entry name" value="Glyco_hydro_3"/>
    <property type="match status" value="1"/>
</dbReference>
<evidence type="ECO:0000256" key="2">
    <source>
        <dbReference type="ARBA" id="ARBA00005336"/>
    </source>
</evidence>
<proteinExistence type="inferred from homology"/>
<evidence type="ECO:0000313" key="10">
    <source>
        <dbReference type="Proteomes" id="UP000178666"/>
    </source>
</evidence>
<keyword evidence="4" id="KW-0378">Hydrolase</keyword>
<reference evidence="8 10" key="1">
    <citation type="journal article" date="2016" name="Plant Dis.">
        <title>Improved production of propionic acid using genome shuffling.</title>
        <authorList>
            <person name="Luna-Flores C.H."/>
            <person name="Palfreyman R.W."/>
            <person name="Kromer J.O."/>
            <person name="Nielsen L.K."/>
            <person name="Marcellin E."/>
        </authorList>
    </citation>
    <scope>NUCLEOTIDE SEQUENCE [LARGE SCALE GENOMIC DNA]</scope>
    <source>
        <strain evidence="8 10">F3E8</strain>
    </source>
</reference>
<dbReference type="GO" id="GO:0004563">
    <property type="term" value="F:beta-N-acetylhexosaminidase activity"/>
    <property type="evidence" value="ECO:0007669"/>
    <property type="project" value="UniProtKB-EC"/>
</dbReference>
<dbReference type="Proteomes" id="UP000075221">
    <property type="component" value="Chromosome"/>
</dbReference>
<evidence type="ECO:0000313" key="8">
    <source>
        <dbReference type="EMBL" id="AOZ45612.1"/>
    </source>
</evidence>
<feature type="domain" description="Glycoside hydrolase family 3 N-terminal" evidence="6">
    <location>
        <begin position="22"/>
        <end position="358"/>
    </location>
</feature>
<protein>
    <recommendedName>
        <fullName evidence="3">beta-N-acetylhexosaminidase</fullName>
        <ecNumber evidence="3">3.2.1.52</ecNumber>
    </recommendedName>
</protein>
<dbReference type="PRINTS" id="PR00133">
    <property type="entry name" value="GLHYDRLASE3"/>
</dbReference>